<keyword evidence="3" id="KW-1185">Reference proteome</keyword>
<name>A0A2N5M5V5_9BACI</name>
<gene>
    <name evidence="2" type="ORF">CUU66_11560</name>
</gene>
<accession>A0A2N5M5V5</accession>
<organism evidence="2 3">
    <name type="scientific">Peribacillus deserti</name>
    <dbReference type="NCBI Taxonomy" id="673318"/>
    <lineage>
        <taxon>Bacteria</taxon>
        <taxon>Bacillati</taxon>
        <taxon>Bacillota</taxon>
        <taxon>Bacilli</taxon>
        <taxon>Bacillales</taxon>
        <taxon>Bacillaceae</taxon>
        <taxon>Peribacillus</taxon>
    </lineage>
</organism>
<sequence length="82" mass="9803">MFSRLYFHLLHTDYFLNVRKKEHVYIPCSSLLGVICNFIGQTLYSKKAQIYKNERLFSQTLLFLNKEVDWNVRMLADLRGGR</sequence>
<dbReference type="AlphaFoldDB" id="A0A2N5M5V5"/>
<reference evidence="2 3" key="1">
    <citation type="submission" date="2017-11" db="EMBL/GenBank/DDBJ databases">
        <title>Comparitive Functional Genomics of Dry Heat Resistant strains isolated from the Viking Spacecraft.</title>
        <authorList>
            <person name="Seuylemezian A."/>
            <person name="Cooper K."/>
            <person name="Vaishampayan P."/>
        </authorList>
    </citation>
    <scope>NUCLEOTIDE SEQUENCE [LARGE SCALE GENOMIC DNA]</scope>
    <source>
        <strain evidence="2 3">V1-29</strain>
    </source>
</reference>
<evidence type="ECO:0000256" key="1">
    <source>
        <dbReference type="SAM" id="Phobius"/>
    </source>
</evidence>
<dbReference type="Proteomes" id="UP000234748">
    <property type="component" value="Unassembled WGS sequence"/>
</dbReference>
<keyword evidence="1" id="KW-0472">Membrane</keyword>
<comment type="caution">
    <text evidence="2">The sequence shown here is derived from an EMBL/GenBank/DDBJ whole genome shotgun (WGS) entry which is preliminary data.</text>
</comment>
<evidence type="ECO:0000313" key="3">
    <source>
        <dbReference type="Proteomes" id="UP000234748"/>
    </source>
</evidence>
<protein>
    <submittedName>
        <fullName evidence="2">Uncharacterized protein</fullName>
    </submittedName>
</protein>
<feature type="transmembrane region" description="Helical" evidence="1">
    <location>
        <begin position="24"/>
        <end position="44"/>
    </location>
</feature>
<evidence type="ECO:0000313" key="2">
    <source>
        <dbReference type="EMBL" id="PLT29673.1"/>
    </source>
</evidence>
<keyword evidence="1" id="KW-1133">Transmembrane helix</keyword>
<keyword evidence="1" id="KW-0812">Transmembrane</keyword>
<proteinExistence type="predicted"/>
<dbReference type="EMBL" id="PGUY01000036">
    <property type="protein sequence ID" value="PLT29673.1"/>
    <property type="molecule type" value="Genomic_DNA"/>
</dbReference>